<evidence type="ECO:0000256" key="4">
    <source>
        <dbReference type="ARBA" id="ARBA00022833"/>
    </source>
</evidence>
<dbReference type="Gene3D" id="3.90.180.10">
    <property type="entry name" value="Medium-chain alcohol dehydrogenases, catalytic domain"/>
    <property type="match status" value="1"/>
</dbReference>
<dbReference type="InterPro" id="IPR036291">
    <property type="entry name" value="NAD(P)-bd_dom_sf"/>
</dbReference>
<dbReference type="InterPro" id="IPR013149">
    <property type="entry name" value="ADH-like_C"/>
</dbReference>
<proteinExistence type="inferred from homology"/>
<sequence>MIDSQSLMRAAVFKEVGKPMEVMEIPVPEPKTGEVLVKVAACGVCHSDLHVLLGEIPFPAPAVLGHEISGTVVKVGEGVRRLKAGDRVVGTFIIPCGHCPACQAGRDDLCENFFTFNRHKGLYYDGSTRLYMNDGTPLAMYSMGGLAEYAVLPETAVYVLPETLPLEISAILGCAVMTSYGAVTHAGQVRRGDRVAVVAVGGVGQNVVSWAKAYGAHQIIAIDVEPVKLELALKLGATDVIHSTPERDIRKDVLALTDGKGVDIAFEALGRPSTVQTALATLRQGGRLVAIGLAPGQATADVPITRLVRESLTLVGSYGARVRQDLPRMLDLTEQGAIHLEEVVTHVYDLNSVNEAYEDLNSRKISGRAIVRMGE</sequence>
<organism evidence="8 9">
    <name type="scientific">Candidatus Carbonibacillus altaicus</name>
    <dbReference type="NCBI Taxonomy" id="2163959"/>
    <lineage>
        <taxon>Bacteria</taxon>
        <taxon>Bacillati</taxon>
        <taxon>Bacillota</taxon>
        <taxon>Bacilli</taxon>
        <taxon>Bacillales</taxon>
        <taxon>Candidatus Carbonibacillus</taxon>
    </lineage>
</organism>
<protein>
    <submittedName>
        <fullName evidence="8">Alcohol dehydrogenase</fullName>
    </submittedName>
</protein>
<evidence type="ECO:0000256" key="3">
    <source>
        <dbReference type="ARBA" id="ARBA00022723"/>
    </source>
</evidence>
<dbReference type="PROSITE" id="PS00059">
    <property type="entry name" value="ADH_ZINC"/>
    <property type="match status" value="1"/>
</dbReference>
<accession>A0A2R6XZX3</accession>
<keyword evidence="5" id="KW-0560">Oxidoreductase</keyword>
<comment type="caution">
    <text evidence="8">The sequence shown here is derived from an EMBL/GenBank/DDBJ whole genome shotgun (WGS) entry which is preliminary data.</text>
</comment>
<gene>
    <name evidence="8" type="ORF">BSOLF_1049</name>
</gene>
<evidence type="ECO:0000259" key="7">
    <source>
        <dbReference type="SMART" id="SM00829"/>
    </source>
</evidence>
<dbReference type="Pfam" id="PF08240">
    <property type="entry name" value="ADH_N"/>
    <property type="match status" value="1"/>
</dbReference>
<comment type="cofactor">
    <cofactor evidence="1 6">
        <name>Zn(2+)</name>
        <dbReference type="ChEBI" id="CHEBI:29105"/>
    </cofactor>
</comment>
<evidence type="ECO:0000313" key="9">
    <source>
        <dbReference type="Proteomes" id="UP000244338"/>
    </source>
</evidence>
<name>A0A2R6XZX3_9BACL</name>
<dbReference type="InterPro" id="IPR011032">
    <property type="entry name" value="GroES-like_sf"/>
</dbReference>
<dbReference type="InterPro" id="IPR020843">
    <property type="entry name" value="ER"/>
</dbReference>
<dbReference type="InterPro" id="IPR002328">
    <property type="entry name" value="ADH_Zn_CS"/>
</dbReference>
<dbReference type="Proteomes" id="UP000244338">
    <property type="component" value="Unassembled WGS sequence"/>
</dbReference>
<reference evidence="9" key="1">
    <citation type="journal article" date="2018" name="Sci. Rep.">
        <title>Lignite coal burning seam in the remote Altai Mountains harbors a hydrogen-driven thermophilic microbial community.</title>
        <authorList>
            <person name="Kadnikov V.V."/>
            <person name="Mardanov A.V."/>
            <person name="Ivasenko D.A."/>
            <person name="Antsiferov D.V."/>
            <person name="Beletsky A.V."/>
            <person name="Karnachuk O.V."/>
            <person name="Ravin N.V."/>
        </authorList>
    </citation>
    <scope>NUCLEOTIDE SEQUENCE [LARGE SCALE GENOMIC DNA]</scope>
</reference>
<dbReference type="GO" id="GO:0008270">
    <property type="term" value="F:zinc ion binding"/>
    <property type="evidence" value="ECO:0007669"/>
    <property type="project" value="InterPro"/>
</dbReference>
<feature type="domain" description="Enoyl reductase (ER)" evidence="7">
    <location>
        <begin position="17"/>
        <end position="371"/>
    </location>
</feature>
<evidence type="ECO:0000256" key="5">
    <source>
        <dbReference type="ARBA" id="ARBA00023002"/>
    </source>
</evidence>
<dbReference type="SMART" id="SM00829">
    <property type="entry name" value="PKS_ER"/>
    <property type="match status" value="1"/>
</dbReference>
<evidence type="ECO:0000256" key="2">
    <source>
        <dbReference type="ARBA" id="ARBA00008072"/>
    </source>
</evidence>
<keyword evidence="4 6" id="KW-0862">Zinc</keyword>
<evidence type="ECO:0000256" key="1">
    <source>
        <dbReference type="ARBA" id="ARBA00001947"/>
    </source>
</evidence>
<evidence type="ECO:0000313" key="8">
    <source>
        <dbReference type="EMBL" id="PTQ55981.1"/>
    </source>
</evidence>
<dbReference type="PANTHER" id="PTHR43350">
    <property type="entry name" value="NAD-DEPENDENT ALCOHOL DEHYDROGENASE"/>
    <property type="match status" value="1"/>
</dbReference>
<dbReference type="EMBL" id="PEBX01000055">
    <property type="protein sequence ID" value="PTQ55981.1"/>
    <property type="molecule type" value="Genomic_DNA"/>
</dbReference>
<dbReference type="FunFam" id="3.40.50.720:FF:000003">
    <property type="entry name" value="S-(hydroxymethyl)glutathione dehydrogenase"/>
    <property type="match status" value="1"/>
</dbReference>
<keyword evidence="3 6" id="KW-0479">Metal-binding</keyword>
<dbReference type="PANTHER" id="PTHR43350:SF2">
    <property type="entry name" value="GROES-LIKE ZINC-BINDING ALCOHOL DEHYDROGENASE FAMILY PROTEIN"/>
    <property type="match status" value="1"/>
</dbReference>
<comment type="similarity">
    <text evidence="2 6">Belongs to the zinc-containing alcohol dehydrogenase family.</text>
</comment>
<dbReference type="InterPro" id="IPR013154">
    <property type="entry name" value="ADH-like_N"/>
</dbReference>
<dbReference type="AlphaFoldDB" id="A0A2R6XZX3"/>
<dbReference type="SUPFAM" id="SSF51735">
    <property type="entry name" value="NAD(P)-binding Rossmann-fold domains"/>
    <property type="match status" value="1"/>
</dbReference>
<dbReference type="Gene3D" id="3.40.50.720">
    <property type="entry name" value="NAD(P)-binding Rossmann-like Domain"/>
    <property type="match status" value="1"/>
</dbReference>
<dbReference type="Pfam" id="PF00107">
    <property type="entry name" value="ADH_zinc_N"/>
    <property type="match status" value="1"/>
</dbReference>
<dbReference type="GO" id="GO:0016491">
    <property type="term" value="F:oxidoreductase activity"/>
    <property type="evidence" value="ECO:0007669"/>
    <property type="project" value="UniProtKB-KW"/>
</dbReference>
<evidence type="ECO:0000256" key="6">
    <source>
        <dbReference type="RuleBase" id="RU361277"/>
    </source>
</evidence>
<dbReference type="SUPFAM" id="SSF50129">
    <property type="entry name" value="GroES-like"/>
    <property type="match status" value="1"/>
</dbReference>